<dbReference type="PANTHER" id="PTHR13034">
    <property type="entry name" value="DYNACTIN P62 SUBUNIT"/>
    <property type="match status" value="1"/>
</dbReference>
<evidence type="ECO:0000256" key="7">
    <source>
        <dbReference type="ARBA" id="ARBA00022843"/>
    </source>
</evidence>
<keyword evidence="7" id="KW-0832">Ubl conjugation</keyword>
<feature type="compositionally biased region" description="Acidic residues" evidence="14">
    <location>
        <begin position="489"/>
        <end position="508"/>
    </location>
</feature>
<comment type="similarity">
    <text evidence="11">Belongs to the dynactin subunit 4 family.</text>
</comment>
<reference evidence="15 16" key="1">
    <citation type="submission" date="2019-03" db="EMBL/GenBank/DDBJ databases">
        <title>Rhodosporidium diobovatum UCD-FST 08-225 genome sequencing, assembly, and annotation.</title>
        <authorList>
            <person name="Fakankun I.U."/>
            <person name="Fristensky B."/>
            <person name="Levin D.B."/>
        </authorList>
    </citation>
    <scope>NUCLEOTIDE SEQUENCE [LARGE SCALE GENOMIC DNA]</scope>
    <source>
        <strain evidence="15 16">UCD-FST 08-225</strain>
    </source>
</reference>
<comment type="subcellular location">
    <subcellularLocation>
        <location evidence="1">Cytoplasm</location>
        <location evidence="1">Cytoskeleton</location>
        <location evidence="1">Microtubule organizing center</location>
        <location evidence="1">Centrosome</location>
    </subcellularLocation>
    <subcellularLocation>
        <location evidence="2">Cytoplasm</location>
        <location evidence="2">Cytoskeleton</location>
        <location evidence="2">Stress fiber</location>
    </subcellularLocation>
    <subcellularLocation>
        <location evidence="3">Cytoplasm</location>
        <location evidence="3">Myofibril</location>
    </subcellularLocation>
</comment>
<dbReference type="GO" id="GO:0001725">
    <property type="term" value="C:stress fiber"/>
    <property type="evidence" value="ECO:0007669"/>
    <property type="project" value="UniProtKB-SubCell"/>
</dbReference>
<feature type="compositionally biased region" description="Gly residues" evidence="14">
    <location>
        <begin position="389"/>
        <end position="407"/>
    </location>
</feature>
<evidence type="ECO:0000256" key="2">
    <source>
        <dbReference type="ARBA" id="ARBA00004529"/>
    </source>
</evidence>
<dbReference type="InterPro" id="IPR008603">
    <property type="entry name" value="DCTN4"/>
</dbReference>
<evidence type="ECO:0000256" key="5">
    <source>
        <dbReference type="ARBA" id="ARBA00022499"/>
    </source>
</evidence>
<keyword evidence="6" id="KW-0597">Phosphoprotein</keyword>
<dbReference type="GO" id="GO:0005869">
    <property type="term" value="C:dynactin complex"/>
    <property type="evidence" value="ECO:0007669"/>
    <property type="project" value="InterPro"/>
</dbReference>
<evidence type="ECO:0000313" key="16">
    <source>
        <dbReference type="Proteomes" id="UP000311382"/>
    </source>
</evidence>
<dbReference type="Proteomes" id="UP000311382">
    <property type="component" value="Unassembled WGS sequence"/>
</dbReference>
<evidence type="ECO:0000256" key="9">
    <source>
        <dbReference type="ARBA" id="ARBA00023054"/>
    </source>
</evidence>
<evidence type="ECO:0000256" key="13">
    <source>
        <dbReference type="ARBA" id="ARBA00093507"/>
    </source>
</evidence>
<evidence type="ECO:0000256" key="6">
    <source>
        <dbReference type="ARBA" id="ARBA00022553"/>
    </source>
</evidence>
<keyword evidence="4" id="KW-0963">Cytoplasm</keyword>
<evidence type="ECO:0000256" key="3">
    <source>
        <dbReference type="ARBA" id="ARBA00004657"/>
    </source>
</evidence>
<proteinExistence type="inferred from homology"/>
<sequence>MATHEALFHCSCTSPFSHTRPPPADPPLSHLQHHPLAELLFCEDCDAVRCNACASCEVACYFCPNCLFEVPSASVRGEKNRCARNCFQCPLCDHSLSVVASDPDPSLPLNTAAASVGEPPYLLACNFCRWNSKDVGITFEKPTGLSLQLQKAEEPSADLLEFDHIKDHLEPFLRRSQAQSGASSAAASSASAAVSAASAQLYKDIPGFSSRYGGAGSLFASTARARHGAGADAGTAADELEPYRSLYPARGDRPGSEKENRRARASTEKGKGVDRDAELVKALREVTELEDVASLDKRWTAGWTVPVLSRELRPVRTPLQAKLSKRCPVCTHILIKPEQKSSSTRFKIKLVAANYLPSISVFRRPPVSIGSRFSAIAASTASRRTPRSGTGGRSGADASGGGGGAGGGEDDPLRSGRTYVYELSFANPLYEPIHVKLAVARPSAIQPRAPDSGAATAAGEGEGDDKPPAPPPFAVNIPSPTFPISAYAEDWEYEDQEDEVDEGDEPEGGEGRSSPTKRKRKGGPGIVERRMNRTTVLMEVAVAKEAPPGPLWANMLVTYVYEADEGVPPSPTKSPQKGAKHAAPDVKSFSFWALVPLGTVVPRPQGEARRALAVSSAST</sequence>
<evidence type="ECO:0000256" key="1">
    <source>
        <dbReference type="ARBA" id="ARBA00004300"/>
    </source>
</evidence>
<organism evidence="15 16">
    <name type="scientific">Rhodotorula diobovata</name>
    <dbReference type="NCBI Taxonomy" id="5288"/>
    <lineage>
        <taxon>Eukaryota</taxon>
        <taxon>Fungi</taxon>
        <taxon>Dikarya</taxon>
        <taxon>Basidiomycota</taxon>
        <taxon>Pucciniomycotina</taxon>
        <taxon>Microbotryomycetes</taxon>
        <taxon>Sporidiobolales</taxon>
        <taxon>Sporidiobolaceae</taxon>
        <taxon>Rhodotorula</taxon>
    </lineage>
</organism>
<feature type="compositionally biased region" description="Basic and acidic residues" evidence="14">
    <location>
        <begin position="250"/>
        <end position="271"/>
    </location>
</feature>
<name>A0A5C5FRW3_9BASI</name>
<evidence type="ECO:0000256" key="10">
    <source>
        <dbReference type="ARBA" id="ARBA00023212"/>
    </source>
</evidence>
<evidence type="ECO:0000256" key="12">
    <source>
        <dbReference type="ARBA" id="ARBA00034864"/>
    </source>
</evidence>
<protein>
    <recommendedName>
        <fullName evidence="12">Dynactin subunit 4</fullName>
    </recommendedName>
</protein>
<comment type="caution">
    <text evidence="15">The sequence shown here is derived from an EMBL/GenBank/DDBJ whole genome shotgun (WGS) entry which is preliminary data.</text>
</comment>
<accession>A0A5C5FRW3</accession>
<keyword evidence="5" id="KW-1017">Isopeptide bond</keyword>
<comment type="subunit">
    <text evidence="13">Subunit of dynactin, a multiprotein complex part of a tripartite complex with dynein and a adapter, such as BICDL1, BICD2 or HOOK3. The dynactin complex is built around ACTR1A/ACTB filament and consists of an actin-related filament composed of a shoulder domain, a pointed end and a barbed end. Its length is defined by its flexible shoulder domain. The soulder is composed of 2 DCTN1 subunits, 4 DCTN2 and 2 DCTN3. The 4 DCNT2 (via N-terminus) bind the ACTR1A filament and act as molecular rulers to determine the length. The pointed end is important for binding dynein-dynactin cargo adapters. Consists of 4 subunits: ACTR10, DCNT4, DCTN5 and DCTN6. The barbed end is composed of a CAPZA1:CAPZB heterodimers, which binds ACTR1A/ACTB filament and dynactin and stabilizes dynactin. Interacts with ATP7B, but not ATP7A, in a copper-dependent manner. Interacts with ANK2; this interaction is required for localization at costameres. Interacts with N4BP2L1.</text>
</comment>
<evidence type="ECO:0000256" key="11">
    <source>
        <dbReference type="ARBA" id="ARBA00034776"/>
    </source>
</evidence>
<dbReference type="Pfam" id="PF05502">
    <property type="entry name" value="Dynactin_p62"/>
    <property type="match status" value="1"/>
</dbReference>
<keyword evidence="10" id="KW-0206">Cytoskeleton</keyword>
<dbReference type="STRING" id="5288.A0A5C5FRW3"/>
<feature type="region of interest" description="Disordered" evidence="14">
    <location>
        <begin position="378"/>
        <end position="413"/>
    </location>
</feature>
<gene>
    <name evidence="15" type="ORF">DMC30DRAFT_447992</name>
</gene>
<evidence type="ECO:0000313" key="15">
    <source>
        <dbReference type="EMBL" id="TNY19405.1"/>
    </source>
</evidence>
<keyword evidence="8" id="KW-0007">Acetylation</keyword>
<dbReference type="OrthoDB" id="283815at2759"/>
<evidence type="ECO:0000256" key="4">
    <source>
        <dbReference type="ARBA" id="ARBA00022490"/>
    </source>
</evidence>
<evidence type="ECO:0000256" key="8">
    <source>
        <dbReference type="ARBA" id="ARBA00022990"/>
    </source>
</evidence>
<keyword evidence="9" id="KW-0175">Coiled coil</keyword>
<feature type="region of interest" description="Disordered" evidence="14">
    <location>
        <begin position="445"/>
        <end position="530"/>
    </location>
</feature>
<dbReference type="AlphaFoldDB" id="A0A5C5FRW3"/>
<keyword evidence="16" id="KW-1185">Reference proteome</keyword>
<dbReference type="PANTHER" id="PTHR13034:SF2">
    <property type="entry name" value="DYNACTIN SUBUNIT 4"/>
    <property type="match status" value="1"/>
</dbReference>
<feature type="region of interest" description="Disordered" evidence="14">
    <location>
        <begin position="230"/>
        <end position="271"/>
    </location>
</feature>
<dbReference type="EMBL" id="SOZI01000097">
    <property type="protein sequence ID" value="TNY19405.1"/>
    <property type="molecule type" value="Genomic_DNA"/>
</dbReference>
<evidence type="ECO:0000256" key="14">
    <source>
        <dbReference type="SAM" id="MobiDB-lite"/>
    </source>
</evidence>